<evidence type="ECO:0000313" key="1">
    <source>
        <dbReference type="EMBL" id="DAF86247.1"/>
    </source>
</evidence>
<sequence>MQNLSKKHLKQIYRRRNGFGGATVMLSKFFRAAPNNRADYNKMMDWRWSMCTNVRYMIPGEKIKRGKKVALRHEGLVKSAYFLNAGLADLGATILHQI</sequence>
<dbReference type="EMBL" id="BK015941">
    <property type="protein sequence ID" value="DAF86247.1"/>
    <property type="molecule type" value="Genomic_DNA"/>
</dbReference>
<reference evidence="1" key="1">
    <citation type="journal article" date="2021" name="Proc. Natl. Acad. Sci. U.S.A.">
        <title>A Catalog of Tens of Thousands of Viruses from Human Metagenomes Reveals Hidden Associations with Chronic Diseases.</title>
        <authorList>
            <person name="Tisza M.J."/>
            <person name="Buck C.B."/>
        </authorList>
    </citation>
    <scope>NUCLEOTIDE SEQUENCE</scope>
    <source>
        <strain evidence="1">Ctx254</strain>
    </source>
</reference>
<name>A0A8S5TVQ1_9CAUD</name>
<accession>A0A8S5TVQ1</accession>
<protein>
    <submittedName>
        <fullName evidence="1">Uncharacterized protein</fullName>
    </submittedName>
</protein>
<proteinExistence type="predicted"/>
<organism evidence="1">
    <name type="scientific">Siphoviridae sp. ctx254</name>
    <dbReference type="NCBI Taxonomy" id="2825737"/>
    <lineage>
        <taxon>Viruses</taxon>
        <taxon>Duplodnaviria</taxon>
        <taxon>Heunggongvirae</taxon>
        <taxon>Uroviricota</taxon>
        <taxon>Caudoviricetes</taxon>
    </lineage>
</organism>